<evidence type="ECO:0000256" key="4">
    <source>
        <dbReference type="ARBA" id="ARBA00023026"/>
    </source>
</evidence>
<reference evidence="7" key="1">
    <citation type="submission" date="2017-05" db="EMBL/GenBank/DDBJ databases">
        <authorList>
            <person name="Song R."/>
            <person name="Chenine A.L."/>
            <person name="Ruprecht R.M."/>
        </authorList>
    </citation>
    <scope>NUCLEOTIDE SEQUENCE</scope>
    <source>
        <strain evidence="7">Kingella_eburonensis</strain>
    </source>
</reference>
<name>A0A238HHW2_9NEIS</name>
<dbReference type="OrthoDB" id="8617298at2"/>
<evidence type="ECO:0000256" key="3">
    <source>
        <dbReference type="ARBA" id="ARBA00022913"/>
    </source>
</evidence>
<gene>
    <name evidence="7" type="ORF">KEBURONENSIS_01999</name>
    <name evidence="8" type="ORF">KEBURONENSIS_02014</name>
</gene>
<dbReference type="Proteomes" id="UP000215450">
    <property type="component" value="Unassembled WGS sequence"/>
</dbReference>
<keyword evidence="2" id="KW-0800">Toxin</keyword>
<evidence type="ECO:0000256" key="2">
    <source>
        <dbReference type="ARBA" id="ARBA00022656"/>
    </source>
</evidence>
<organism evidence="7">
    <name type="scientific">Kingella negevensis</name>
    <dbReference type="NCBI Taxonomy" id="1522312"/>
    <lineage>
        <taxon>Bacteria</taxon>
        <taxon>Pseudomonadati</taxon>
        <taxon>Pseudomonadota</taxon>
        <taxon>Betaproteobacteria</taxon>
        <taxon>Neisseriales</taxon>
        <taxon>Neisseriaceae</taxon>
        <taxon>Kingella</taxon>
    </lineage>
</organism>
<dbReference type="InterPro" id="IPR006914">
    <property type="entry name" value="VENN_dom"/>
</dbReference>
<keyword evidence="9" id="KW-1185">Reference proteome</keyword>
<accession>A0A238HHW2</accession>
<dbReference type="GO" id="GO:0090729">
    <property type="term" value="F:toxin activity"/>
    <property type="evidence" value="ECO:0007669"/>
    <property type="project" value="UniProtKB-KW"/>
</dbReference>
<dbReference type="RefSeq" id="WP_095063299.1">
    <property type="nucleotide sequence ID" value="NZ_FXUV02000063.1"/>
</dbReference>
<evidence type="ECO:0000313" key="7">
    <source>
        <dbReference type="EMBL" id="SMQ13333.1"/>
    </source>
</evidence>
<evidence type="ECO:0000256" key="1">
    <source>
        <dbReference type="ARBA" id="ARBA00004219"/>
    </source>
</evidence>
<dbReference type="EMBL" id="FXUV02000063">
    <property type="protein sequence ID" value="SNB82127.1"/>
    <property type="molecule type" value="Genomic_DNA"/>
</dbReference>
<comment type="subcellular location">
    <subcellularLocation>
        <location evidence="1">Target cell</location>
        <location evidence="1">Target cell cytoplasm</location>
    </subcellularLocation>
</comment>
<dbReference type="AlphaFoldDB" id="A0A238HHW2"/>
<feature type="compositionally biased region" description="Basic and acidic residues" evidence="5">
    <location>
        <begin position="1"/>
        <end position="16"/>
    </location>
</feature>
<protein>
    <recommendedName>
        <fullName evidence="6">VENN motif-containing domain-containing protein</fullName>
    </recommendedName>
</protein>
<keyword evidence="3" id="KW-1266">Target cell cytoplasm</keyword>
<evidence type="ECO:0000313" key="8">
    <source>
        <dbReference type="EMBL" id="SNB82127.1"/>
    </source>
</evidence>
<dbReference type="Pfam" id="PF04829">
    <property type="entry name" value="PT-VENN"/>
    <property type="match status" value="1"/>
</dbReference>
<keyword evidence="4" id="KW-0843">Virulence</keyword>
<evidence type="ECO:0000313" key="9">
    <source>
        <dbReference type="Proteomes" id="UP000215450"/>
    </source>
</evidence>
<dbReference type="EMBL" id="FXUV01000058">
    <property type="protein sequence ID" value="SMQ13333.1"/>
    <property type="molecule type" value="Genomic_DNA"/>
</dbReference>
<sequence length="409" mass="44678">MCAERTHAVKNEKDGGNRPTEGSPTHIASHMALGAVVSALGGNDAVSGALAAGGAEALVPLFSQAMYGTTDPEKLTAEDKQNLSNMARLFGSAVGVATGNGTANGYANVAQGSLNAGNAVENNGLQEIDPNEFDEVVHDRTGYKAQEQLFVLQKSLETFGNVIELTEISKLKAVQSEIRTYLENKQGKDLSETELKFFAGLYAVNETIFPTNAIEFIPLVKPITTAKPIAKYLVKIKQAANSIRNSAVANTGTRISRSGAAQQIARQSRQAGGRSAWDAYEAEKKISDAAYDVIRNRSDDVAKIAKNTGIKPENIQKVKDHVFYNEHLKDKYGGTEIGRFESDIDQANAWNRLIEGTHTKDDITWLKHEAAERWYERNSLKAKSGETVGYKESHDKVERKWTGYPWKGK</sequence>
<evidence type="ECO:0000259" key="6">
    <source>
        <dbReference type="Pfam" id="PF04829"/>
    </source>
</evidence>
<proteinExistence type="predicted"/>
<feature type="domain" description="VENN motif-containing" evidence="6">
    <location>
        <begin position="72"/>
        <end position="126"/>
    </location>
</feature>
<evidence type="ECO:0000256" key="5">
    <source>
        <dbReference type="SAM" id="MobiDB-lite"/>
    </source>
</evidence>
<reference evidence="8 9" key="2">
    <citation type="submission" date="2017-06" db="EMBL/GenBank/DDBJ databases">
        <authorList>
            <person name="Kim H.J."/>
            <person name="Triplett B.A."/>
        </authorList>
    </citation>
    <scope>NUCLEOTIDE SEQUENCE [LARGE SCALE GENOMIC DNA]</scope>
    <source>
        <strain evidence="8">Kingella_eburonensis</strain>
    </source>
</reference>
<feature type="region of interest" description="Disordered" evidence="5">
    <location>
        <begin position="1"/>
        <end position="26"/>
    </location>
</feature>